<dbReference type="Proteomes" id="UP000003227">
    <property type="component" value="Unassembled WGS sequence"/>
</dbReference>
<reference evidence="1 2" key="1">
    <citation type="submission" date="2010-05" db="EMBL/GenBank/DDBJ databases">
        <authorList>
            <person name="Qin X."/>
            <person name="Bachman B."/>
            <person name="Battles P."/>
            <person name="Bell A."/>
            <person name="Bess C."/>
            <person name="Bickham C."/>
            <person name="Chaboub L."/>
            <person name="Chen D."/>
            <person name="Coyle M."/>
            <person name="Deiros D.R."/>
            <person name="Dinh H."/>
            <person name="Forbes L."/>
            <person name="Fowler G."/>
            <person name="Francisco L."/>
            <person name="Fu Q."/>
            <person name="Gubbala S."/>
            <person name="Hale W."/>
            <person name="Han Y."/>
            <person name="Hemphill L."/>
            <person name="Highlander S.K."/>
            <person name="Hirani K."/>
            <person name="Hogues M."/>
            <person name="Jackson L."/>
            <person name="Jakkamsetti A."/>
            <person name="Javaid M."/>
            <person name="Jiang H."/>
            <person name="Korchina V."/>
            <person name="Kovar C."/>
            <person name="Lara F."/>
            <person name="Lee S."/>
            <person name="Mata R."/>
            <person name="Mathew T."/>
            <person name="Moen C."/>
            <person name="Morales K."/>
            <person name="Munidasa M."/>
            <person name="Nazareth L."/>
            <person name="Ngo R."/>
            <person name="Nguyen L."/>
            <person name="Okwuonu G."/>
            <person name="Ongeri F."/>
            <person name="Patil S."/>
            <person name="Petrosino J."/>
            <person name="Pham C."/>
            <person name="Pham P."/>
            <person name="Pu L.-L."/>
            <person name="Puazo M."/>
            <person name="Raj R."/>
            <person name="Reid J."/>
            <person name="Rouhana J."/>
            <person name="Saada N."/>
            <person name="Shang Y."/>
            <person name="Simmons D."/>
            <person name="Thornton R."/>
            <person name="Warren J."/>
            <person name="Weissenberger G."/>
            <person name="Zhang J."/>
            <person name="Zhang L."/>
            <person name="Zhou C."/>
            <person name="Zhu D."/>
            <person name="Muzny D."/>
            <person name="Worley K."/>
            <person name="Gibbs R."/>
        </authorList>
    </citation>
    <scope>NUCLEOTIDE SEQUENCE [LARGE SCALE GENOMIC DNA]</scope>
    <source>
        <strain evidence="1 2">NAP08</strain>
    </source>
</reference>
<dbReference type="EMBL" id="ADNX01000052">
    <property type="protein sequence ID" value="EFH06776.1"/>
    <property type="molecule type" value="Genomic_DNA"/>
</dbReference>
<name>D5Q5W8_CLODI</name>
<accession>D5Q5W8</accession>
<dbReference type="HOGENOM" id="CLU_3064519_0_0_9"/>
<protein>
    <submittedName>
        <fullName evidence="1">Uncharacterized protein</fullName>
    </submittedName>
</protein>
<evidence type="ECO:0000313" key="1">
    <source>
        <dbReference type="EMBL" id="EFH06776.1"/>
    </source>
</evidence>
<organism evidence="1 2">
    <name type="scientific">Clostridioides difficile NAP08</name>
    <dbReference type="NCBI Taxonomy" id="525259"/>
    <lineage>
        <taxon>Bacteria</taxon>
        <taxon>Bacillati</taxon>
        <taxon>Bacillota</taxon>
        <taxon>Clostridia</taxon>
        <taxon>Peptostreptococcales</taxon>
        <taxon>Peptostreptococcaceae</taxon>
        <taxon>Clostridioides</taxon>
    </lineage>
</organism>
<gene>
    <name evidence="1" type="ORF">HMPREF0220_2300</name>
</gene>
<proteinExistence type="predicted"/>
<comment type="caution">
    <text evidence="1">The sequence shown here is derived from an EMBL/GenBank/DDBJ whole genome shotgun (WGS) entry which is preliminary data.</text>
</comment>
<sequence>MIFLSLLLLSTIIIIKTPPNYVQIVSYLILLKISSVYAPNNKKQNPKTLLFII</sequence>
<evidence type="ECO:0000313" key="2">
    <source>
        <dbReference type="Proteomes" id="UP000003227"/>
    </source>
</evidence>
<dbReference type="AlphaFoldDB" id="D5Q5W8"/>